<organism evidence="1 2">
    <name type="scientific">Ruicaihuangia caeni</name>
    <dbReference type="NCBI Taxonomy" id="3042517"/>
    <lineage>
        <taxon>Bacteria</taxon>
        <taxon>Bacillati</taxon>
        <taxon>Actinomycetota</taxon>
        <taxon>Actinomycetes</taxon>
        <taxon>Micrococcales</taxon>
        <taxon>Microbacteriaceae</taxon>
        <taxon>Ruicaihuangia</taxon>
    </lineage>
</organism>
<sequence length="166" mass="18078">MKPIARFPGNRRVMRLFVAFFRAGLGFLFCGRLAMVEHRSMRNDELVHRTVLEVIGSDAPGSVLVVVGSGTDSRWCEHLAAEPRCRITLGFQYRRAARAELLSHHESRALLAGHAARSAHLQQGDLDASTESLGAFGPEPRVVRLSWQATVRTGAPAIAPVLTPGG</sequence>
<reference evidence="1 2" key="1">
    <citation type="submission" date="2023-04" db="EMBL/GenBank/DDBJ databases">
        <title>Klugiella caeni sp. nov. isolated from the sludge of biochemical tank.</title>
        <authorList>
            <person name="Geng K."/>
        </authorList>
    </citation>
    <scope>NUCLEOTIDE SEQUENCE [LARGE SCALE GENOMIC DNA]</scope>
    <source>
        <strain evidence="1 2">YN-L-19</strain>
    </source>
</reference>
<dbReference type="RefSeq" id="WP_281489421.1">
    <property type="nucleotide sequence ID" value="NZ_JASATX010000006.1"/>
</dbReference>
<accession>A0AAW6T7W7</accession>
<evidence type="ECO:0008006" key="3">
    <source>
        <dbReference type="Google" id="ProtNLM"/>
    </source>
</evidence>
<name>A0AAW6T7W7_9MICO</name>
<proteinExistence type="predicted"/>
<dbReference type="Gene3D" id="2.30.110.10">
    <property type="entry name" value="Electron Transport, Fmn-binding Protein, Chain A"/>
    <property type="match status" value="1"/>
</dbReference>
<dbReference type="Proteomes" id="UP001321506">
    <property type="component" value="Unassembled WGS sequence"/>
</dbReference>
<protein>
    <recommendedName>
        <fullName evidence="3">Nitroreductase family deazaflavin-dependent oxidoreductase</fullName>
    </recommendedName>
</protein>
<dbReference type="AlphaFoldDB" id="A0AAW6T7W7"/>
<dbReference type="EMBL" id="JASATX010000006">
    <property type="protein sequence ID" value="MDI2099629.1"/>
    <property type="molecule type" value="Genomic_DNA"/>
</dbReference>
<comment type="caution">
    <text evidence="1">The sequence shown here is derived from an EMBL/GenBank/DDBJ whole genome shotgun (WGS) entry which is preliminary data.</text>
</comment>
<gene>
    <name evidence="1" type="ORF">QF206_11705</name>
</gene>
<keyword evidence="2" id="KW-1185">Reference proteome</keyword>
<evidence type="ECO:0000313" key="2">
    <source>
        <dbReference type="Proteomes" id="UP001321506"/>
    </source>
</evidence>
<evidence type="ECO:0000313" key="1">
    <source>
        <dbReference type="EMBL" id="MDI2099629.1"/>
    </source>
</evidence>
<dbReference type="InterPro" id="IPR012349">
    <property type="entry name" value="Split_barrel_FMN-bd"/>
</dbReference>